<evidence type="ECO:0000259" key="3">
    <source>
        <dbReference type="PROSITE" id="PS50213"/>
    </source>
</evidence>
<dbReference type="Proteomes" id="UP000041254">
    <property type="component" value="Unassembled WGS sequence"/>
</dbReference>
<evidence type="ECO:0000313" key="5">
    <source>
        <dbReference type="Proteomes" id="UP000041254"/>
    </source>
</evidence>
<dbReference type="AlphaFoldDB" id="A0A0G4EX86"/>
<dbReference type="SMART" id="SM00554">
    <property type="entry name" value="FAS1"/>
    <property type="match status" value="2"/>
</dbReference>
<dbReference type="PhylomeDB" id="A0A0G4EX86"/>
<feature type="region of interest" description="Disordered" evidence="1">
    <location>
        <begin position="343"/>
        <end position="374"/>
    </location>
</feature>
<feature type="chain" id="PRO_5005188313" description="FAS1 domain-containing protein" evidence="2">
    <location>
        <begin position="20"/>
        <end position="399"/>
    </location>
</feature>
<dbReference type="GO" id="GO:0005615">
    <property type="term" value="C:extracellular space"/>
    <property type="evidence" value="ECO:0007669"/>
    <property type="project" value="TreeGrafter"/>
</dbReference>
<sequence length="399" mass="41180">MRVVASLLAVALLAAGAFAQTQTIAEIVDSSAVAGLLKSLLVRADLLSSLNDTESELTLFAPTDEAFSALPEAVLDSIVSNNTLLREVLLYHVVQSVALATDLPEGETTVESLQGDSLVIRKEGDVVTVNGEEAATVVQADVAASNGVVHVIDAVLVPPGITLGEGPTTAPALEAGDEEAAAAPKESPKDAKAPGGDTPMQQTVLSIIENGEQTTQLKALLETYEIADYLEPGEVYTVFAPTDEAITQVDPATFERIATDDALATAVLQYHVVRGALGTQELAAQDGGELETLEGSMLPIVVDGDNLTVGGFPLVLDSEQQGTDGYVHLLQGVLVPPSVAEQAEVTPAPSEDANVTEPAATPREAPTEADEEGTASNAWAVAVSLATLAAAGLMQIFVL</sequence>
<evidence type="ECO:0000313" key="4">
    <source>
        <dbReference type="EMBL" id="CEM03408.1"/>
    </source>
</evidence>
<gene>
    <name evidence="4" type="ORF">Vbra_13873</name>
</gene>
<dbReference type="STRING" id="1169540.A0A0G4EX86"/>
<dbReference type="InterPro" id="IPR050904">
    <property type="entry name" value="Adhesion/Biosynth-related"/>
</dbReference>
<dbReference type="EMBL" id="CDMY01000340">
    <property type="protein sequence ID" value="CEM03408.1"/>
    <property type="molecule type" value="Genomic_DNA"/>
</dbReference>
<evidence type="ECO:0000256" key="1">
    <source>
        <dbReference type="SAM" id="MobiDB-lite"/>
    </source>
</evidence>
<dbReference type="PANTHER" id="PTHR10900:SF77">
    <property type="entry name" value="FI19380P1"/>
    <property type="match status" value="1"/>
</dbReference>
<dbReference type="FunFam" id="2.30.180.10:FF:000032">
    <property type="entry name" value="Fasciclin domain-containing protein, putative"/>
    <property type="match status" value="1"/>
</dbReference>
<dbReference type="InParanoid" id="A0A0G4EX86"/>
<protein>
    <recommendedName>
        <fullName evidence="3">FAS1 domain-containing protein</fullName>
    </recommendedName>
</protein>
<dbReference type="PANTHER" id="PTHR10900">
    <property type="entry name" value="PERIOSTIN-RELATED"/>
    <property type="match status" value="1"/>
</dbReference>
<evidence type="ECO:0000256" key="2">
    <source>
        <dbReference type="SAM" id="SignalP"/>
    </source>
</evidence>
<dbReference type="Gene3D" id="2.30.180.10">
    <property type="entry name" value="FAS1 domain"/>
    <property type="match status" value="2"/>
</dbReference>
<proteinExistence type="predicted"/>
<feature type="signal peptide" evidence="2">
    <location>
        <begin position="1"/>
        <end position="19"/>
    </location>
</feature>
<dbReference type="Pfam" id="PF02469">
    <property type="entry name" value="Fasciclin"/>
    <property type="match status" value="2"/>
</dbReference>
<reference evidence="4 5" key="1">
    <citation type="submission" date="2014-11" db="EMBL/GenBank/DDBJ databases">
        <authorList>
            <person name="Zhu J."/>
            <person name="Qi W."/>
            <person name="Song R."/>
        </authorList>
    </citation>
    <scope>NUCLEOTIDE SEQUENCE [LARGE SCALE GENOMIC DNA]</scope>
</reference>
<name>A0A0G4EX86_VITBC</name>
<dbReference type="InterPro" id="IPR000782">
    <property type="entry name" value="FAS1_domain"/>
</dbReference>
<accession>A0A0G4EX86</accession>
<dbReference type="VEuPathDB" id="CryptoDB:Vbra_13873"/>
<organism evidence="4 5">
    <name type="scientific">Vitrella brassicaformis (strain CCMP3155)</name>
    <dbReference type="NCBI Taxonomy" id="1169540"/>
    <lineage>
        <taxon>Eukaryota</taxon>
        <taxon>Sar</taxon>
        <taxon>Alveolata</taxon>
        <taxon>Colpodellida</taxon>
        <taxon>Vitrellaceae</taxon>
        <taxon>Vitrella</taxon>
    </lineage>
</organism>
<dbReference type="InterPro" id="IPR036378">
    <property type="entry name" value="FAS1_dom_sf"/>
</dbReference>
<feature type="region of interest" description="Disordered" evidence="1">
    <location>
        <begin position="177"/>
        <end position="197"/>
    </location>
</feature>
<keyword evidence="5" id="KW-1185">Reference proteome</keyword>
<keyword evidence="2" id="KW-0732">Signal</keyword>
<dbReference type="SUPFAM" id="SSF82153">
    <property type="entry name" value="FAS1 domain"/>
    <property type="match status" value="2"/>
</dbReference>
<dbReference type="PROSITE" id="PS50213">
    <property type="entry name" value="FAS1"/>
    <property type="match status" value="2"/>
</dbReference>
<feature type="domain" description="FAS1" evidence="3">
    <location>
        <begin position="21"/>
        <end position="156"/>
    </location>
</feature>
<feature type="domain" description="FAS1" evidence="3">
    <location>
        <begin position="201"/>
        <end position="334"/>
    </location>
</feature>
<dbReference type="OrthoDB" id="447425at2759"/>